<evidence type="ECO:0000313" key="2">
    <source>
        <dbReference type="EMBL" id="TDL26488.1"/>
    </source>
</evidence>
<proteinExistence type="predicted"/>
<dbReference type="InterPro" id="IPR032675">
    <property type="entry name" value="LRR_dom_sf"/>
</dbReference>
<gene>
    <name evidence="2" type="ORF">BD410DRAFT_783536</name>
</gene>
<dbReference type="Gene3D" id="3.80.10.10">
    <property type="entry name" value="Ribonuclease Inhibitor"/>
    <property type="match status" value="1"/>
</dbReference>
<name>A0A4Y7QH12_9AGAM</name>
<evidence type="ECO:0000256" key="1">
    <source>
        <dbReference type="SAM" id="MobiDB-lite"/>
    </source>
</evidence>
<accession>A0A4Y7QH12</accession>
<dbReference type="OrthoDB" id="2269034at2759"/>
<dbReference type="AlphaFoldDB" id="A0A4Y7QH12"/>
<protein>
    <submittedName>
        <fullName evidence="2">Uncharacterized protein</fullName>
    </submittedName>
</protein>
<organism evidence="2 3">
    <name type="scientific">Rickenella mellea</name>
    <dbReference type="NCBI Taxonomy" id="50990"/>
    <lineage>
        <taxon>Eukaryota</taxon>
        <taxon>Fungi</taxon>
        <taxon>Dikarya</taxon>
        <taxon>Basidiomycota</taxon>
        <taxon>Agaricomycotina</taxon>
        <taxon>Agaricomycetes</taxon>
        <taxon>Hymenochaetales</taxon>
        <taxon>Rickenellaceae</taxon>
        <taxon>Rickenella</taxon>
    </lineage>
</organism>
<dbReference type="Proteomes" id="UP000294933">
    <property type="component" value="Unassembled WGS sequence"/>
</dbReference>
<feature type="region of interest" description="Disordered" evidence="1">
    <location>
        <begin position="1"/>
        <end position="27"/>
    </location>
</feature>
<dbReference type="EMBL" id="ML170161">
    <property type="protein sequence ID" value="TDL26488.1"/>
    <property type="molecule type" value="Genomic_DNA"/>
</dbReference>
<keyword evidence="3" id="KW-1185">Reference proteome</keyword>
<evidence type="ECO:0000313" key="3">
    <source>
        <dbReference type="Proteomes" id="UP000294933"/>
    </source>
</evidence>
<dbReference type="VEuPathDB" id="FungiDB:BD410DRAFT_783536"/>
<reference evidence="2 3" key="1">
    <citation type="submission" date="2018-06" db="EMBL/GenBank/DDBJ databases">
        <title>A transcriptomic atlas of mushroom development highlights an independent origin of complex multicellularity.</title>
        <authorList>
            <consortium name="DOE Joint Genome Institute"/>
            <person name="Krizsan K."/>
            <person name="Almasi E."/>
            <person name="Merenyi Z."/>
            <person name="Sahu N."/>
            <person name="Viragh M."/>
            <person name="Koszo T."/>
            <person name="Mondo S."/>
            <person name="Kiss B."/>
            <person name="Balint B."/>
            <person name="Kues U."/>
            <person name="Barry K."/>
            <person name="Hegedus J.C."/>
            <person name="Henrissat B."/>
            <person name="Johnson J."/>
            <person name="Lipzen A."/>
            <person name="Ohm R."/>
            <person name="Nagy I."/>
            <person name="Pangilinan J."/>
            <person name="Yan J."/>
            <person name="Xiong Y."/>
            <person name="Grigoriev I.V."/>
            <person name="Hibbett D.S."/>
            <person name="Nagy L.G."/>
        </authorList>
    </citation>
    <scope>NUCLEOTIDE SEQUENCE [LARGE SCALE GENOMIC DNA]</scope>
    <source>
        <strain evidence="2 3">SZMC22713</strain>
    </source>
</reference>
<sequence>MPQQGPRFRKLDDESVHSGSSPNHRIPPEVLSEIFSLCLPTDGLPRPHPFEAPLLLCQICSVFRTVALSSPKLWASISINRNRARDKDVLMLDMWIKRSDPYPLSFLLKYAESGGNIDKLIKQLAPHSSRWKDVTVCFAGDRVSLYFLEAMSRGTSALEKLNIQSFRTSPLFHNGMPPRFSNGRMLKVSLAHNLKEITIDFQNNLQLDFGTAVLDKVKKVSFFGHIYVSIYAHLIFDCLEHCPAIEKFASKGSAIDDDHLENVKPLTLPFLEDFIIQSTFGNPYPIFDLLHLPSLFTLRLVCNSVPENLNPIVNLLKRSGGHIENLTITGNDTYLHAHHVIDCLEQAPRLKHLVCNFGMGLLAQVLTVTQTNRVCLELASITLPAGENTDLPLMGEMIFSRWCIPRSGGCRLERVTVYGDIQRKDLMDIPAIALCVAEGLELHCDREGSSIFT</sequence>